<dbReference type="Pfam" id="PF06682">
    <property type="entry name" value="SARAF"/>
    <property type="match status" value="1"/>
</dbReference>
<evidence type="ECO:0000256" key="2">
    <source>
        <dbReference type="ARBA" id="ARBA00006833"/>
    </source>
</evidence>
<evidence type="ECO:0000256" key="9">
    <source>
        <dbReference type="ARBA" id="ARBA00022837"/>
    </source>
</evidence>
<evidence type="ECO:0000256" key="13">
    <source>
        <dbReference type="ARBA" id="ARBA00031116"/>
    </source>
</evidence>
<keyword evidence="11" id="KW-0406">Ion transport</keyword>
<keyword evidence="5" id="KW-0109">Calcium transport</keyword>
<accession>A0A6P6XRM0</accession>
<keyword evidence="4" id="KW-0813">Transport</keyword>
<evidence type="ECO:0000256" key="8">
    <source>
        <dbReference type="ARBA" id="ARBA00022824"/>
    </source>
</evidence>
<dbReference type="InterPro" id="IPR009567">
    <property type="entry name" value="SARAF"/>
</dbReference>
<dbReference type="OrthoDB" id="20303at2759"/>
<evidence type="ECO:0000256" key="14">
    <source>
        <dbReference type="SAM" id="MobiDB-lite"/>
    </source>
</evidence>
<comment type="similarity">
    <text evidence="2">Belongs to the SARAF family.</text>
</comment>
<evidence type="ECO:0000256" key="10">
    <source>
        <dbReference type="ARBA" id="ARBA00022989"/>
    </source>
</evidence>
<feature type="region of interest" description="Disordered" evidence="14">
    <location>
        <begin position="261"/>
        <end position="293"/>
    </location>
</feature>
<evidence type="ECO:0000313" key="16">
    <source>
        <dbReference type="Proteomes" id="UP000515146"/>
    </source>
</evidence>
<dbReference type="GO" id="GO:2001256">
    <property type="term" value="P:regulation of store-operated calcium entry"/>
    <property type="evidence" value="ECO:0007669"/>
    <property type="project" value="InterPro"/>
</dbReference>
<evidence type="ECO:0000256" key="11">
    <source>
        <dbReference type="ARBA" id="ARBA00023065"/>
    </source>
</evidence>
<evidence type="ECO:0000256" key="5">
    <source>
        <dbReference type="ARBA" id="ARBA00022568"/>
    </source>
</evidence>
<dbReference type="GO" id="GO:0006816">
    <property type="term" value="P:calcium ion transport"/>
    <property type="evidence" value="ECO:0007669"/>
    <property type="project" value="UniProtKB-KW"/>
</dbReference>
<feature type="compositionally biased region" description="Polar residues" evidence="14">
    <location>
        <begin position="261"/>
        <end position="282"/>
    </location>
</feature>
<dbReference type="RefSeq" id="XP_027195506.1">
    <property type="nucleotide sequence ID" value="XM_027339705.1"/>
</dbReference>
<keyword evidence="10 15" id="KW-1133">Transmembrane helix</keyword>
<dbReference type="AlphaFoldDB" id="A0A6P6XRM0"/>
<evidence type="ECO:0000256" key="15">
    <source>
        <dbReference type="SAM" id="Phobius"/>
    </source>
</evidence>
<keyword evidence="6 15" id="KW-0812">Transmembrane</keyword>
<dbReference type="PANTHER" id="PTHR15929:SF0">
    <property type="entry name" value="STORE-OPERATED CALCIUM ENTRY-ASSOCIATED REGULATORY FACTOR"/>
    <property type="match status" value="1"/>
</dbReference>
<evidence type="ECO:0000256" key="4">
    <source>
        <dbReference type="ARBA" id="ARBA00022448"/>
    </source>
</evidence>
<feature type="transmembrane region" description="Helical" evidence="15">
    <location>
        <begin position="5"/>
        <end position="21"/>
    </location>
</feature>
<feature type="compositionally biased region" description="Low complexity" evidence="14">
    <location>
        <begin position="219"/>
        <end position="229"/>
    </location>
</feature>
<feature type="transmembrane region" description="Helical" evidence="15">
    <location>
        <begin position="141"/>
        <end position="166"/>
    </location>
</feature>
<dbReference type="InParanoid" id="A0A6P6XRM0"/>
<evidence type="ECO:0000256" key="12">
    <source>
        <dbReference type="ARBA" id="ARBA00023136"/>
    </source>
</evidence>
<keyword evidence="8" id="KW-0256">Endoplasmic reticulum</keyword>
<sequence>MLLIFSINLMMINIVIVMMMVQENDRILLKNIDVLTFESGRLTKTRRNQSIQQLTCDGRYCNRVRLKVAQCFNLGSNGQSIEWECRADMPYEYRFRQLNLSCEGYDSPKDEYVLADSCGLQYTIKKRFDTTDDDNNLILRLLLNTMISIIVVFCILFFGFCCCFYYRKKSNPNVNHIKSTPRSKRRHRKRKHSPKSPRISIVSRQSFESSKSLRNGKQSPKSPKSSVVSGLLDDTATGNFMGSNKNATISPNIGRTLSISLSSQSNGLKRSNDSCSGGSKKQSIGLASISQQR</sequence>
<proteinExistence type="inferred from homology"/>
<evidence type="ECO:0000313" key="17">
    <source>
        <dbReference type="RefSeq" id="XP_027195506.1"/>
    </source>
</evidence>
<feature type="region of interest" description="Disordered" evidence="14">
    <location>
        <begin position="175"/>
        <end position="229"/>
    </location>
</feature>
<comment type="subcellular location">
    <subcellularLocation>
        <location evidence="1">Endoplasmic reticulum membrane</location>
        <topology evidence="1">Single-pass type I membrane protein</topology>
    </subcellularLocation>
</comment>
<evidence type="ECO:0000256" key="3">
    <source>
        <dbReference type="ARBA" id="ARBA00016584"/>
    </source>
</evidence>
<evidence type="ECO:0000256" key="6">
    <source>
        <dbReference type="ARBA" id="ARBA00022692"/>
    </source>
</evidence>
<keyword evidence="7" id="KW-0732">Signal</keyword>
<organism evidence="16 17">
    <name type="scientific">Dermatophagoides pteronyssinus</name>
    <name type="common">European house dust mite</name>
    <dbReference type="NCBI Taxonomy" id="6956"/>
    <lineage>
        <taxon>Eukaryota</taxon>
        <taxon>Metazoa</taxon>
        <taxon>Ecdysozoa</taxon>
        <taxon>Arthropoda</taxon>
        <taxon>Chelicerata</taxon>
        <taxon>Arachnida</taxon>
        <taxon>Acari</taxon>
        <taxon>Acariformes</taxon>
        <taxon>Sarcoptiformes</taxon>
        <taxon>Astigmata</taxon>
        <taxon>Psoroptidia</taxon>
        <taxon>Analgoidea</taxon>
        <taxon>Pyroglyphidae</taxon>
        <taxon>Dermatophagoidinae</taxon>
        <taxon>Dermatophagoides</taxon>
    </lineage>
</organism>
<keyword evidence="16" id="KW-1185">Reference proteome</keyword>
<dbReference type="PANTHER" id="PTHR15929">
    <property type="entry name" value="STORE-OPERATED CALCIUM ENTRY-ASSOCIATED REGULATORY FACTOR"/>
    <property type="match status" value="1"/>
</dbReference>
<dbReference type="Proteomes" id="UP000515146">
    <property type="component" value="Unplaced"/>
</dbReference>
<gene>
    <name evidence="17" type="primary">LOC113790089</name>
</gene>
<dbReference type="KEGG" id="dpte:113790089"/>
<name>A0A6P6XRM0_DERPT</name>
<keyword evidence="9" id="KW-0106">Calcium</keyword>
<feature type="compositionally biased region" description="Polar residues" evidence="14">
    <location>
        <begin position="202"/>
        <end position="218"/>
    </location>
</feature>
<keyword evidence="12 15" id="KW-0472">Membrane</keyword>
<reference evidence="17" key="1">
    <citation type="submission" date="2025-08" db="UniProtKB">
        <authorList>
            <consortium name="RefSeq"/>
        </authorList>
    </citation>
    <scope>IDENTIFICATION</scope>
    <source>
        <strain evidence="17">Airmid</strain>
    </source>
</reference>
<evidence type="ECO:0000256" key="7">
    <source>
        <dbReference type="ARBA" id="ARBA00022729"/>
    </source>
</evidence>
<dbReference type="GO" id="GO:0005789">
    <property type="term" value="C:endoplasmic reticulum membrane"/>
    <property type="evidence" value="ECO:0007669"/>
    <property type="project" value="UniProtKB-SubCell"/>
</dbReference>
<evidence type="ECO:0000256" key="1">
    <source>
        <dbReference type="ARBA" id="ARBA00004115"/>
    </source>
</evidence>
<protein>
    <recommendedName>
        <fullName evidence="3">Store-operated calcium entry-associated regulatory factor</fullName>
    </recommendedName>
    <alternativeName>
        <fullName evidence="13">Transmembrane protein 66</fullName>
    </alternativeName>
</protein>
<feature type="compositionally biased region" description="Basic residues" evidence="14">
    <location>
        <begin position="179"/>
        <end position="195"/>
    </location>
</feature>